<dbReference type="GO" id="GO:0005615">
    <property type="term" value="C:extracellular space"/>
    <property type="evidence" value="ECO:0007669"/>
    <property type="project" value="TreeGrafter"/>
</dbReference>
<dbReference type="FunFam" id="3.10.250.10:FF:000001">
    <property type="entry name" value="Lysyl oxidase 4 isoform X1"/>
    <property type="match status" value="1"/>
</dbReference>
<dbReference type="Proteomes" id="UP000472270">
    <property type="component" value="Unassembled WGS sequence"/>
</dbReference>
<dbReference type="InterPro" id="IPR050912">
    <property type="entry name" value="LOX-like_protein"/>
</dbReference>
<evidence type="ECO:0000256" key="6">
    <source>
        <dbReference type="ARBA" id="ARBA00023136"/>
    </source>
</evidence>
<dbReference type="SUPFAM" id="SSF56487">
    <property type="entry name" value="SRCR-like"/>
    <property type="match status" value="3"/>
</dbReference>
<evidence type="ECO:0000256" key="9">
    <source>
        <dbReference type="PROSITE-ProRule" id="PRU00196"/>
    </source>
</evidence>
<comment type="subcellular location">
    <subcellularLocation>
        <location evidence="1">Membrane</location>
        <topology evidence="1">Single-pass membrane protein</topology>
    </subcellularLocation>
</comment>
<reference evidence="12" key="2">
    <citation type="submission" date="2025-09" db="UniProtKB">
        <authorList>
            <consortium name="Ensembl"/>
        </authorList>
    </citation>
    <scope>IDENTIFICATION</scope>
</reference>
<dbReference type="InterPro" id="IPR036772">
    <property type="entry name" value="SRCR-like_dom_sf"/>
</dbReference>
<evidence type="ECO:0000313" key="13">
    <source>
        <dbReference type="Proteomes" id="UP000472270"/>
    </source>
</evidence>
<evidence type="ECO:0000256" key="8">
    <source>
        <dbReference type="ARBA" id="ARBA00023180"/>
    </source>
</evidence>
<dbReference type="Pfam" id="PF00530">
    <property type="entry name" value="SRCR"/>
    <property type="match status" value="3"/>
</dbReference>
<comment type="caution">
    <text evidence="9">Lacks conserved residue(s) required for the propagation of feature annotation.</text>
</comment>
<dbReference type="PANTHER" id="PTHR45817">
    <property type="entry name" value="LYSYL OXIDASE-LIKE-RELATED"/>
    <property type="match status" value="1"/>
</dbReference>
<dbReference type="InterPro" id="IPR001190">
    <property type="entry name" value="SRCR"/>
</dbReference>
<name>A0A673IIU8_9TELE</name>
<feature type="disulfide bond" evidence="9">
    <location>
        <begin position="93"/>
        <end position="157"/>
    </location>
</feature>
<dbReference type="AlphaFoldDB" id="A0A673IIU8"/>
<reference evidence="12" key="1">
    <citation type="submission" date="2025-08" db="UniProtKB">
        <authorList>
            <consortium name="Ensembl"/>
        </authorList>
    </citation>
    <scope>IDENTIFICATION</scope>
</reference>
<feature type="domain" description="SRCR" evidence="11">
    <location>
        <begin position="308"/>
        <end position="372"/>
    </location>
</feature>
<protein>
    <recommendedName>
        <fullName evidence="11">SRCR domain-containing protein</fullName>
    </recommendedName>
</protein>
<evidence type="ECO:0000259" key="11">
    <source>
        <dbReference type="PROSITE" id="PS50287"/>
    </source>
</evidence>
<accession>A0A673IIU8</accession>
<dbReference type="PRINTS" id="PR00258">
    <property type="entry name" value="SPERACTRCPTR"/>
</dbReference>
<dbReference type="GO" id="GO:0030199">
    <property type="term" value="P:collagen fibril organization"/>
    <property type="evidence" value="ECO:0007669"/>
    <property type="project" value="TreeGrafter"/>
</dbReference>
<feature type="disulfide bond" evidence="9">
    <location>
        <begin position="106"/>
        <end position="167"/>
    </location>
</feature>
<evidence type="ECO:0000256" key="7">
    <source>
        <dbReference type="ARBA" id="ARBA00023157"/>
    </source>
</evidence>
<evidence type="ECO:0000256" key="3">
    <source>
        <dbReference type="ARBA" id="ARBA00022729"/>
    </source>
</evidence>
<dbReference type="GO" id="GO:0016020">
    <property type="term" value="C:membrane"/>
    <property type="evidence" value="ECO:0007669"/>
    <property type="project" value="UniProtKB-SubCell"/>
</dbReference>
<feature type="disulfide bond" evidence="9">
    <location>
        <begin position="252"/>
        <end position="262"/>
    </location>
</feature>
<keyword evidence="4" id="KW-0677">Repeat</keyword>
<feature type="domain" description="SRCR" evidence="11">
    <location>
        <begin position="179"/>
        <end position="286"/>
    </location>
</feature>
<dbReference type="Gene3D" id="3.10.250.10">
    <property type="entry name" value="SRCR-like domain"/>
    <property type="match status" value="3"/>
</dbReference>
<organism evidence="12 13">
    <name type="scientific">Sinocyclocheilus rhinocerous</name>
    <dbReference type="NCBI Taxonomy" id="307959"/>
    <lineage>
        <taxon>Eukaryota</taxon>
        <taxon>Metazoa</taxon>
        <taxon>Chordata</taxon>
        <taxon>Craniata</taxon>
        <taxon>Vertebrata</taxon>
        <taxon>Euteleostomi</taxon>
        <taxon>Actinopterygii</taxon>
        <taxon>Neopterygii</taxon>
        <taxon>Teleostei</taxon>
        <taxon>Ostariophysi</taxon>
        <taxon>Cypriniformes</taxon>
        <taxon>Cyprinidae</taxon>
        <taxon>Cyprininae</taxon>
        <taxon>Sinocyclocheilus</taxon>
    </lineage>
</organism>
<dbReference type="GO" id="GO:0004720">
    <property type="term" value="F:protein-lysine 6-oxidase activity"/>
    <property type="evidence" value="ECO:0007669"/>
    <property type="project" value="TreeGrafter"/>
</dbReference>
<feature type="transmembrane region" description="Helical" evidence="10">
    <location>
        <begin position="7"/>
        <end position="26"/>
    </location>
</feature>
<evidence type="ECO:0000256" key="5">
    <source>
        <dbReference type="ARBA" id="ARBA00022989"/>
    </source>
</evidence>
<proteinExistence type="predicted"/>
<evidence type="ECO:0000313" key="12">
    <source>
        <dbReference type="Ensembl" id="ENSSRHP00000037528.1"/>
    </source>
</evidence>
<keyword evidence="5 10" id="KW-1133">Transmembrane helix</keyword>
<keyword evidence="3" id="KW-0732">Signal</keyword>
<dbReference type="SMART" id="SM00202">
    <property type="entry name" value="SR"/>
    <property type="match status" value="3"/>
</dbReference>
<dbReference type="PANTHER" id="PTHR45817:SF5">
    <property type="entry name" value="LYSYL OXIDASE HOMOLOG 4"/>
    <property type="match status" value="1"/>
</dbReference>
<evidence type="ECO:0000256" key="2">
    <source>
        <dbReference type="ARBA" id="ARBA00022692"/>
    </source>
</evidence>
<keyword evidence="13" id="KW-1185">Reference proteome</keyword>
<keyword evidence="2 10" id="KW-0812">Transmembrane</keyword>
<evidence type="ECO:0000256" key="1">
    <source>
        <dbReference type="ARBA" id="ARBA00004167"/>
    </source>
</evidence>
<dbReference type="Ensembl" id="ENSSRHT00000038610.1">
    <property type="protein sequence ID" value="ENSSRHP00000037528.1"/>
    <property type="gene ID" value="ENSSRHG00000019196.1"/>
</dbReference>
<keyword evidence="6 10" id="KW-0472">Membrane</keyword>
<feature type="disulfide bond" evidence="9">
    <location>
        <begin position="137"/>
        <end position="147"/>
    </location>
</feature>
<feature type="domain" description="SRCR" evidence="11">
    <location>
        <begin position="68"/>
        <end position="168"/>
    </location>
</feature>
<evidence type="ECO:0000256" key="4">
    <source>
        <dbReference type="ARBA" id="ARBA00022737"/>
    </source>
</evidence>
<dbReference type="PROSITE" id="PS00420">
    <property type="entry name" value="SRCR_1"/>
    <property type="match status" value="1"/>
</dbReference>
<feature type="transmembrane region" description="Helical" evidence="10">
    <location>
        <begin position="46"/>
        <end position="66"/>
    </location>
</feature>
<sequence length="372" mass="40634">GYFMKLYCFSVWFPLLVFLQSLSFYWSHLLMCNACVRPQAEDMMMMMMMFLLLLTVAPLAQGVPGLQLRLEGGRNRFEGRLEVLYNGAWGTVCDDDVNINLANVVCRELGFSRGLTWAHSAKFGEGRGPIWLDNVWCSGSESSLSECRSNGWGVSDCTHAEDLGVVCSPDPPNQGHVRLRAVLSAARSAAMVTEGVLEVRHAGKWRQVCSVGWDLSSSRVVCGMLGFPSAEQLDTRVSAVSKKAFWVERVQCSGTEVSLTQCRAQLSVPRHDVPCAGAMHAVVRCVPGAQFSRSSASRHPQAPPPLNVRLKAGARLGEGRVEVLREGKWGAVCDHLWDLTAASVVCRELGFGSAREAPRGALMGQGNDSSPW</sequence>
<dbReference type="PROSITE" id="PS50287">
    <property type="entry name" value="SRCR_2"/>
    <property type="match status" value="3"/>
</dbReference>
<evidence type="ECO:0000256" key="10">
    <source>
        <dbReference type="SAM" id="Phobius"/>
    </source>
</evidence>
<keyword evidence="8" id="KW-0325">Glycoprotein</keyword>
<keyword evidence="7 9" id="KW-1015">Disulfide bond</keyword>
<dbReference type="FunFam" id="3.10.250.10:FF:000016">
    <property type="entry name" value="Scavenger receptor cysteine-rich protein type 12"/>
    <property type="match status" value="1"/>
</dbReference>